<evidence type="ECO:0008006" key="2">
    <source>
        <dbReference type="Google" id="ProtNLM"/>
    </source>
</evidence>
<dbReference type="AlphaFoldDB" id="A0A382DN79"/>
<protein>
    <recommendedName>
        <fullName evidence="2">DUF1800 domain-containing protein</fullName>
    </recommendedName>
</protein>
<dbReference type="InterPro" id="IPR014917">
    <property type="entry name" value="DUF1800"/>
</dbReference>
<proteinExistence type="predicted"/>
<gene>
    <name evidence="1" type="ORF">METZ01_LOCUS192298</name>
</gene>
<dbReference type="EMBL" id="UINC01040076">
    <property type="protein sequence ID" value="SVB39444.1"/>
    <property type="molecule type" value="Genomic_DNA"/>
</dbReference>
<accession>A0A382DN79</accession>
<dbReference type="Pfam" id="PF08811">
    <property type="entry name" value="DUF1800"/>
    <property type="match status" value="1"/>
</dbReference>
<organism evidence="1">
    <name type="scientific">marine metagenome</name>
    <dbReference type="NCBI Taxonomy" id="408172"/>
    <lineage>
        <taxon>unclassified sequences</taxon>
        <taxon>metagenomes</taxon>
        <taxon>ecological metagenomes</taxon>
    </lineage>
</organism>
<reference evidence="1" key="1">
    <citation type="submission" date="2018-05" db="EMBL/GenBank/DDBJ databases">
        <authorList>
            <person name="Lanie J.A."/>
            <person name="Ng W.-L."/>
            <person name="Kazmierczak K.M."/>
            <person name="Andrzejewski T.M."/>
            <person name="Davidsen T.M."/>
            <person name="Wayne K.J."/>
            <person name="Tettelin H."/>
            <person name="Glass J.I."/>
            <person name="Rusch D."/>
            <person name="Podicherti R."/>
            <person name="Tsui H.-C.T."/>
            <person name="Winkler M.E."/>
        </authorList>
    </citation>
    <scope>NUCLEOTIDE SEQUENCE</scope>
</reference>
<evidence type="ECO:0000313" key="1">
    <source>
        <dbReference type="EMBL" id="SVB39444.1"/>
    </source>
</evidence>
<sequence>MPHQEEIRLMAHLMRRAGFGEACEDLEKRASQGYESVVEELLHPVQQPAIDDELLYRMFPGYEGAAAPPINQAEWVYRMINTKRPLEEKIALFWHQLFATSNSKVDNPPELTRQIAMFREQGLGTFRDILVELAKSPAMIFWLDNHGNHDGAINENWGRELLELFSLGVGNYSEDDIRDAARAFTGWTIAPKIPRNPLGRFYWEFEYKPEDHDDREKTFLGHTGNFDGEDIVDIIVNQPATARFLARHLYRFFVADEPHVSSWHVIPPCDPEAIQVLVDAYHESSGDIRSILRVLFNSDFFKNALFARVKCPAELIVGTVRMVGNYNGFMPGFNNLALECGWQGQELLNPPSVEGWHTGSEWIDPGVLMRRVNFAARILGDSSIPGVRAIIQRVLKQGLMQESLSAQSVVAACLDALGPLEVSEETHAELMAHAESDGELDWSTNEELRATVAKISKILTLVAASREYQFA</sequence>
<name>A0A382DN79_9ZZZZ</name>